<keyword evidence="6" id="KW-0675">Receptor</keyword>
<proteinExistence type="predicted"/>
<evidence type="ECO:0000313" key="10">
    <source>
        <dbReference type="Proteomes" id="UP000695022"/>
    </source>
</evidence>
<keyword evidence="7" id="KW-0807">Transducer</keyword>
<comment type="subcellular location">
    <subcellularLocation>
        <location evidence="1">Membrane</location>
        <topology evidence="1">Multi-pass membrane protein</topology>
    </subcellularLocation>
</comment>
<dbReference type="PROSITE" id="PS50262">
    <property type="entry name" value="G_PROTEIN_RECEP_F1_2"/>
    <property type="match status" value="1"/>
</dbReference>
<reference evidence="11" key="1">
    <citation type="submission" date="2025-08" db="UniProtKB">
        <authorList>
            <consortium name="RefSeq"/>
        </authorList>
    </citation>
    <scope>IDENTIFICATION</scope>
</reference>
<dbReference type="SUPFAM" id="SSF81321">
    <property type="entry name" value="Family A G protein-coupled receptor-like"/>
    <property type="match status" value="1"/>
</dbReference>
<feature type="transmembrane region" description="Helical" evidence="8">
    <location>
        <begin position="47"/>
        <end position="69"/>
    </location>
</feature>
<evidence type="ECO:0000256" key="3">
    <source>
        <dbReference type="ARBA" id="ARBA00022989"/>
    </source>
</evidence>
<dbReference type="PANTHER" id="PTHR45695:SF15">
    <property type="entry name" value="OPSIN RH2"/>
    <property type="match status" value="1"/>
</dbReference>
<protein>
    <submittedName>
        <fullName evidence="11">Neuropeptide FF receptor 2-like</fullName>
    </submittedName>
</protein>
<evidence type="ECO:0000256" key="1">
    <source>
        <dbReference type="ARBA" id="ARBA00004141"/>
    </source>
</evidence>
<dbReference type="GeneID" id="106806963"/>
<sequence>MTAAGDDDSASGPIANITAIANVSVIVVDNVSYVDFTQIEPVHMTFVLLYLFVMFLALAGNTMVVFTVCCNKKMHTVVNYYIVNLAISDLMVAGFVLPLKLLELGASPGWSVLNNGLCTFLLYSQPIFVFASVLTLMATCIER</sequence>
<evidence type="ECO:0000256" key="4">
    <source>
        <dbReference type="ARBA" id="ARBA00023040"/>
    </source>
</evidence>
<gene>
    <name evidence="11" type="primary">LOC106806963</name>
</gene>
<dbReference type="PANTHER" id="PTHR45695">
    <property type="entry name" value="LEUCOKININ RECEPTOR-RELATED"/>
    <property type="match status" value="1"/>
</dbReference>
<dbReference type="InterPro" id="IPR000276">
    <property type="entry name" value="GPCR_Rhodpsn"/>
</dbReference>
<evidence type="ECO:0000256" key="2">
    <source>
        <dbReference type="ARBA" id="ARBA00022692"/>
    </source>
</evidence>
<dbReference type="PRINTS" id="PR00237">
    <property type="entry name" value="GPCRRHODOPSN"/>
</dbReference>
<feature type="transmembrane region" description="Helical" evidence="8">
    <location>
        <begin position="122"/>
        <end position="141"/>
    </location>
</feature>
<keyword evidence="3 8" id="KW-1133">Transmembrane helix</keyword>
<evidence type="ECO:0000256" key="5">
    <source>
        <dbReference type="ARBA" id="ARBA00023136"/>
    </source>
</evidence>
<keyword evidence="5 8" id="KW-0472">Membrane</keyword>
<evidence type="ECO:0000256" key="8">
    <source>
        <dbReference type="SAM" id="Phobius"/>
    </source>
</evidence>
<evidence type="ECO:0000259" key="9">
    <source>
        <dbReference type="PROSITE" id="PS50262"/>
    </source>
</evidence>
<evidence type="ECO:0000256" key="7">
    <source>
        <dbReference type="ARBA" id="ARBA00023224"/>
    </source>
</evidence>
<keyword evidence="10" id="KW-1185">Reference proteome</keyword>
<keyword evidence="4" id="KW-0297">G-protein coupled receptor</keyword>
<dbReference type="Gene3D" id="1.20.1070.10">
    <property type="entry name" value="Rhodopsin 7-helix transmembrane proteins"/>
    <property type="match status" value="1"/>
</dbReference>
<dbReference type="Pfam" id="PF00001">
    <property type="entry name" value="7tm_1"/>
    <property type="match status" value="1"/>
</dbReference>
<evidence type="ECO:0000313" key="11">
    <source>
        <dbReference type="RefSeq" id="XP_014664640.1"/>
    </source>
</evidence>
<evidence type="ECO:0000256" key="6">
    <source>
        <dbReference type="ARBA" id="ARBA00023170"/>
    </source>
</evidence>
<organism evidence="10 11">
    <name type="scientific">Priapulus caudatus</name>
    <name type="common">Priapulid worm</name>
    <dbReference type="NCBI Taxonomy" id="37621"/>
    <lineage>
        <taxon>Eukaryota</taxon>
        <taxon>Metazoa</taxon>
        <taxon>Ecdysozoa</taxon>
        <taxon>Scalidophora</taxon>
        <taxon>Priapulida</taxon>
        <taxon>Priapulimorpha</taxon>
        <taxon>Priapulimorphida</taxon>
        <taxon>Priapulidae</taxon>
        <taxon>Priapulus</taxon>
    </lineage>
</organism>
<dbReference type="InterPro" id="IPR017452">
    <property type="entry name" value="GPCR_Rhodpsn_7TM"/>
</dbReference>
<feature type="domain" description="G-protein coupled receptors family 1 profile" evidence="9">
    <location>
        <begin position="60"/>
        <end position="143"/>
    </location>
</feature>
<accession>A0ABM1DXG9</accession>
<keyword evidence="2 8" id="KW-0812">Transmembrane</keyword>
<name>A0ABM1DXG9_PRICU</name>
<dbReference type="Proteomes" id="UP000695022">
    <property type="component" value="Unplaced"/>
</dbReference>
<feature type="transmembrane region" description="Helical" evidence="8">
    <location>
        <begin position="81"/>
        <end position="102"/>
    </location>
</feature>
<dbReference type="RefSeq" id="XP_014664640.1">
    <property type="nucleotide sequence ID" value="XM_014809154.1"/>
</dbReference>